<feature type="region of interest" description="Disordered" evidence="1">
    <location>
        <begin position="1"/>
        <end position="59"/>
    </location>
</feature>
<feature type="region of interest" description="Disordered" evidence="1">
    <location>
        <begin position="78"/>
        <end position="113"/>
    </location>
</feature>
<keyword evidence="3" id="KW-1185">Reference proteome</keyword>
<feature type="compositionally biased region" description="Polar residues" evidence="1">
    <location>
        <begin position="46"/>
        <end position="56"/>
    </location>
</feature>
<evidence type="ECO:0000313" key="3">
    <source>
        <dbReference type="Proteomes" id="UP000299102"/>
    </source>
</evidence>
<proteinExistence type="predicted"/>
<reference evidence="2 3" key="1">
    <citation type="journal article" date="2019" name="Commun. Biol.">
        <title>The bagworm genome reveals a unique fibroin gene that provides high tensile strength.</title>
        <authorList>
            <person name="Kono N."/>
            <person name="Nakamura H."/>
            <person name="Ohtoshi R."/>
            <person name="Tomita M."/>
            <person name="Numata K."/>
            <person name="Arakawa K."/>
        </authorList>
    </citation>
    <scope>NUCLEOTIDE SEQUENCE [LARGE SCALE GENOMIC DNA]</scope>
</reference>
<dbReference type="EMBL" id="BGZK01000125">
    <property type="protein sequence ID" value="GBP21127.1"/>
    <property type="molecule type" value="Genomic_DNA"/>
</dbReference>
<dbReference type="Proteomes" id="UP000299102">
    <property type="component" value="Unassembled WGS sequence"/>
</dbReference>
<dbReference type="AlphaFoldDB" id="A0A4C1U4S8"/>
<evidence type="ECO:0000313" key="2">
    <source>
        <dbReference type="EMBL" id="GBP21127.1"/>
    </source>
</evidence>
<name>A0A4C1U4S8_EUMVA</name>
<comment type="caution">
    <text evidence="2">The sequence shown here is derived from an EMBL/GenBank/DDBJ whole genome shotgun (WGS) entry which is preliminary data.</text>
</comment>
<evidence type="ECO:0000256" key="1">
    <source>
        <dbReference type="SAM" id="MobiDB-lite"/>
    </source>
</evidence>
<feature type="compositionally biased region" description="Low complexity" evidence="1">
    <location>
        <begin position="27"/>
        <end position="43"/>
    </location>
</feature>
<gene>
    <name evidence="2" type="ORF">EVAR_11158_1</name>
</gene>
<sequence>MDSKRVTRARKMDTAEQVNKTPTSALTSRLSKTGTSTTSSTHTWYHGTNRNLNESLPEQERIDEEVYKLHADTRSDRVDVPNAACTSDATRGRLAANTQNRSPTHEVNIGDSNRNVNAARQRKRAALLA</sequence>
<accession>A0A4C1U4S8</accession>
<organism evidence="2 3">
    <name type="scientific">Eumeta variegata</name>
    <name type="common">Bagworm moth</name>
    <name type="synonym">Eumeta japonica</name>
    <dbReference type="NCBI Taxonomy" id="151549"/>
    <lineage>
        <taxon>Eukaryota</taxon>
        <taxon>Metazoa</taxon>
        <taxon>Ecdysozoa</taxon>
        <taxon>Arthropoda</taxon>
        <taxon>Hexapoda</taxon>
        <taxon>Insecta</taxon>
        <taxon>Pterygota</taxon>
        <taxon>Neoptera</taxon>
        <taxon>Endopterygota</taxon>
        <taxon>Lepidoptera</taxon>
        <taxon>Glossata</taxon>
        <taxon>Ditrysia</taxon>
        <taxon>Tineoidea</taxon>
        <taxon>Psychidae</taxon>
        <taxon>Oiketicinae</taxon>
        <taxon>Eumeta</taxon>
    </lineage>
</organism>
<protein>
    <submittedName>
        <fullName evidence="2">Uncharacterized protein</fullName>
    </submittedName>
</protein>
<feature type="compositionally biased region" description="Basic and acidic residues" evidence="1">
    <location>
        <begin position="1"/>
        <end position="14"/>
    </location>
</feature>
<feature type="compositionally biased region" description="Polar residues" evidence="1">
    <location>
        <begin position="16"/>
        <end position="26"/>
    </location>
</feature>